<gene>
    <name evidence="2" type="ORF">FR698_10235</name>
</gene>
<sequence>MRARTHAYRTCRRTGRIPHRRGRLSRGFVRLFLDSNVWVSAFATKGLCRELVELALGLHSRENIVLIAGRHVAEEVARILHEKFKLSGEPISAALEVLALCESTPDEADWHPQGDFPDAGDIAIIAAALAAKADLFVTGDKALVALGAVENLPILDPRTAYLRLRGLG</sequence>
<dbReference type="Pfam" id="PF13470">
    <property type="entry name" value="PIN_3"/>
    <property type="match status" value="1"/>
</dbReference>
<evidence type="ECO:0000313" key="2">
    <source>
        <dbReference type="EMBL" id="TXF11477.1"/>
    </source>
</evidence>
<comment type="caution">
    <text evidence="2">The sequence shown here is derived from an EMBL/GenBank/DDBJ whole genome shotgun (WGS) entry which is preliminary data.</text>
</comment>
<dbReference type="PANTHER" id="PTHR34610">
    <property type="entry name" value="SSL7007 PROTEIN"/>
    <property type="match status" value="1"/>
</dbReference>
<dbReference type="OrthoDB" id="9798108at2"/>
<feature type="domain" description="PIN" evidence="1">
    <location>
        <begin position="30"/>
        <end position="142"/>
    </location>
</feature>
<dbReference type="PANTHER" id="PTHR34610:SF3">
    <property type="entry name" value="SSL7007 PROTEIN"/>
    <property type="match status" value="1"/>
</dbReference>
<protein>
    <submittedName>
        <fullName evidence="2">Putative toxin-antitoxin system toxin component, PIN family</fullName>
    </submittedName>
</protein>
<dbReference type="AlphaFoldDB" id="A0A5C7EGU0"/>
<name>A0A5C7EGU0_9PROT</name>
<reference evidence="2 3" key="1">
    <citation type="submission" date="2019-08" db="EMBL/GenBank/DDBJ databases">
        <title>Pelomicrobium methylotrophicum gen. nov., sp. nov. a moderately thermophilic, facultatively anaerobic, lithoautotrophic and methylotrophic bacterium isolated from a terrestrial mud volcano.</title>
        <authorList>
            <person name="Slobodkina G.B."/>
            <person name="Merkel A.Y."/>
            <person name="Slobodkin A.I."/>
        </authorList>
    </citation>
    <scope>NUCLEOTIDE SEQUENCE [LARGE SCALE GENOMIC DNA]</scope>
    <source>
        <strain evidence="2 3">SM250</strain>
    </source>
</reference>
<evidence type="ECO:0000313" key="3">
    <source>
        <dbReference type="Proteomes" id="UP000321201"/>
    </source>
</evidence>
<accession>A0A5C7EGU0</accession>
<dbReference type="EMBL" id="VPFL01000013">
    <property type="protein sequence ID" value="TXF11477.1"/>
    <property type="molecule type" value="Genomic_DNA"/>
</dbReference>
<proteinExistence type="predicted"/>
<dbReference type="InterPro" id="IPR002850">
    <property type="entry name" value="PIN_toxin-like"/>
</dbReference>
<dbReference type="NCBIfam" id="TIGR00305">
    <property type="entry name" value="putative toxin-antitoxin system toxin component, PIN family"/>
    <property type="match status" value="1"/>
</dbReference>
<dbReference type="Proteomes" id="UP000321201">
    <property type="component" value="Unassembled WGS sequence"/>
</dbReference>
<dbReference type="InterPro" id="IPR002716">
    <property type="entry name" value="PIN_dom"/>
</dbReference>
<dbReference type="SUPFAM" id="SSF88723">
    <property type="entry name" value="PIN domain-like"/>
    <property type="match status" value="1"/>
</dbReference>
<keyword evidence="3" id="KW-1185">Reference proteome</keyword>
<dbReference type="InParanoid" id="A0A5C7EGU0"/>
<organism evidence="2 3">
    <name type="scientific">Pelomicrobium methylotrophicum</name>
    <dbReference type="NCBI Taxonomy" id="2602750"/>
    <lineage>
        <taxon>Bacteria</taxon>
        <taxon>Pseudomonadati</taxon>
        <taxon>Pseudomonadota</taxon>
        <taxon>Hydrogenophilia</taxon>
        <taxon>Hydrogenophilia incertae sedis</taxon>
        <taxon>Pelomicrobium</taxon>
    </lineage>
</organism>
<dbReference type="InterPro" id="IPR029060">
    <property type="entry name" value="PIN-like_dom_sf"/>
</dbReference>
<evidence type="ECO:0000259" key="1">
    <source>
        <dbReference type="Pfam" id="PF13470"/>
    </source>
</evidence>